<protein>
    <submittedName>
        <fullName evidence="1">Uncharacterized protein</fullName>
    </submittedName>
</protein>
<dbReference type="Proteomes" id="UP000543554">
    <property type="component" value="Unassembled WGS sequence"/>
</dbReference>
<dbReference type="GO" id="GO:0015774">
    <property type="term" value="P:polysaccharide transport"/>
    <property type="evidence" value="ECO:0007669"/>
    <property type="project" value="InterPro"/>
</dbReference>
<keyword evidence="2" id="KW-1185">Reference proteome</keyword>
<gene>
    <name evidence="1" type="ORF">HNR51_005398</name>
</gene>
<comment type="caution">
    <text evidence="1">The sequence shown here is derived from an EMBL/GenBank/DDBJ whole genome shotgun (WGS) entry which is preliminary data.</text>
</comment>
<name>A0AA40VFF5_9HYPH</name>
<reference evidence="1 2" key="1">
    <citation type="submission" date="2020-08" db="EMBL/GenBank/DDBJ databases">
        <title>Genomic Encyclopedia of Type Strains, Phase IV (KMG-IV): sequencing the most valuable type-strain genomes for metagenomic binning, comparative biology and taxonomic classification.</title>
        <authorList>
            <person name="Goeker M."/>
        </authorList>
    </citation>
    <scope>NUCLEOTIDE SEQUENCE [LARGE SCALE GENOMIC DNA]</scope>
    <source>
        <strain evidence="1 2">DSM 11490</strain>
    </source>
</reference>
<dbReference type="Pfam" id="PF05159">
    <property type="entry name" value="Capsule_synth"/>
    <property type="match status" value="1"/>
</dbReference>
<accession>A0AA40VFF5</accession>
<proteinExistence type="predicted"/>
<dbReference type="GO" id="GO:0000271">
    <property type="term" value="P:polysaccharide biosynthetic process"/>
    <property type="evidence" value="ECO:0007669"/>
    <property type="project" value="InterPro"/>
</dbReference>
<evidence type="ECO:0000313" key="1">
    <source>
        <dbReference type="EMBL" id="MBA8916277.1"/>
    </source>
</evidence>
<dbReference type="EMBL" id="JACJIB010000023">
    <property type="protein sequence ID" value="MBA8916277.1"/>
    <property type="molecule type" value="Genomic_DNA"/>
</dbReference>
<sequence>MIKMEAATLKVMIFIEPLIEFGTPLAKGYWVDNLVPKLAASMKMGFEDRIEITLVSGATFTPNHLSCIDHVVRVDPTVLVDLWTQNPDHLLMRALRWPAGPEAKKLAQNIRSYVPEENFDVIIAFGSPAYLSVAFRSAAIMFHEYSFFKAPGPPTWYFDPSGPGGSAWLDIHWKLFKKHWSPSPNQLQLADDYRCIYRKTVKSMSRPSEDLLEFCDRYSNTVLLPLQVDGVSSFTAISPISSQFNLALAISQSIALDTGLVISEHPRGLGGLNTDGRIYLNNRNNVFFASSVCNLGPSDSVAPHVGSIATVSSTAGMLAIMWSKTLISLSGNYMTFTADQIGAPPWTFRSRNEDDDLRTLSFLMSHWAVPSSQLRDPSWMREMILQAVARAKGLVDPITPPIPKWDASLEQIRDAWLSPFAETGV</sequence>
<dbReference type="InterPro" id="IPR007833">
    <property type="entry name" value="Capsule_polysaccharide_synth"/>
</dbReference>
<evidence type="ECO:0000313" key="2">
    <source>
        <dbReference type="Proteomes" id="UP000543554"/>
    </source>
</evidence>
<organism evidence="1 2">
    <name type="scientific">Methylorubrum thiocyanatum</name>
    <dbReference type="NCBI Taxonomy" id="47958"/>
    <lineage>
        <taxon>Bacteria</taxon>
        <taxon>Pseudomonadati</taxon>
        <taxon>Pseudomonadota</taxon>
        <taxon>Alphaproteobacteria</taxon>
        <taxon>Hyphomicrobiales</taxon>
        <taxon>Methylobacteriaceae</taxon>
        <taxon>Methylorubrum</taxon>
    </lineage>
</organism>
<dbReference type="AlphaFoldDB" id="A0AA40VFF5"/>
<dbReference type="RefSeq" id="WP_182556952.1">
    <property type="nucleotide sequence ID" value="NZ_BPRF01000049.1"/>
</dbReference>